<name>A0A2U1FR57_9PSEU</name>
<keyword evidence="1" id="KW-0472">Membrane</keyword>
<dbReference type="Pfam" id="PF19473">
    <property type="entry name" value="DUF6010"/>
    <property type="match status" value="1"/>
</dbReference>
<keyword evidence="1" id="KW-1133">Transmembrane helix</keyword>
<feature type="transmembrane region" description="Helical" evidence="1">
    <location>
        <begin position="114"/>
        <end position="133"/>
    </location>
</feature>
<keyword evidence="3" id="KW-1185">Reference proteome</keyword>
<dbReference type="InterPro" id="IPR046052">
    <property type="entry name" value="DUF6010"/>
</dbReference>
<proteinExistence type="predicted"/>
<reference evidence="2 3" key="1">
    <citation type="submission" date="2018-04" db="EMBL/GenBank/DDBJ databases">
        <title>Genomic Encyclopedia of Type Strains, Phase IV (KMG-IV): sequencing the most valuable type-strain genomes for metagenomic binning, comparative biology and taxonomic classification.</title>
        <authorList>
            <person name="Goeker M."/>
        </authorList>
    </citation>
    <scope>NUCLEOTIDE SEQUENCE [LARGE SCALE GENOMIC DNA]</scope>
    <source>
        <strain evidence="2 3">DSM 45771</strain>
    </source>
</reference>
<accession>A0A2U1FR57</accession>
<evidence type="ECO:0000256" key="1">
    <source>
        <dbReference type="SAM" id="Phobius"/>
    </source>
</evidence>
<dbReference type="OrthoDB" id="5194787at2"/>
<sequence length="158" mass="16459">MIGQFLVGGAVNALLLIVAAFLVSRFAGEIHGRALLAIVLFIAGGVYLGFAVGAGASGGWALAELVQAIALGVLGLLGLRGSPYWLAAGWAVHPLWDVLLHHIGAGHEFAPRSWVIACVSFDLLVAAYVVLAARTGIARRRPSGRDAERRDDRAVAVG</sequence>
<dbReference type="RefSeq" id="WP_116706445.1">
    <property type="nucleotide sequence ID" value="NZ_QEKW01000001.1"/>
</dbReference>
<evidence type="ECO:0000313" key="2">
    <source>
        <dbReference type="EMBL" id="PVZ14624.1"/>
    </source>
</evidence>
<feature type="transmembrane region" description="Helical" evidence="1">
    <location>
        <begin position="6"/>
        <end position="27"/>
    </location>
</feature>
<evidence type="ECO:0000313" key="3">
    <source>
        <dbReference type="Proteomes" id="UP000245639"/>
    </source>
</evidence>
<dbReference type="AlphaFoldDB" id="A0A2U1FR57"/>
<comment type="caution">
    <text evidence="2">The sequence shown here is derived from an EMBL/GenBank/DDBJ whole genome shotgun (WGS) entry which is preliminary data.</text>
</comment>
<evidence type="ECO:0008006" key="4">
    <source>
        <dbReference type="Google" id="ProtNLM"/>
    </source>
</evidence>
<organism evidence="2 3">
    <name type="scientific">Actinomycetospora cinnamomea</name>
    <dbReference type="NCBI Taxonomy" id="663609"/>
    <lineage>
        <taxon>Bacteria</taxon>
        <taxon>Bacillati</taxon>
        <taxon>Actinomycetota</taxon>
        <taxon>Actinomycetes</taxon>
        <taxon>Pseudonocardiales</taxon>
        <taxon>Pseudonocardiaceae</taxon>
        <taxon>Actinomycetospora</taxon>
    </lineage>
</organism>
<dbReference type="EMBL" id="QEKW01000001">
    <property type="protein sequence ID" value="PVZ14624.1"/>
    <property type="molecule type" value="Genomic_DNA"/>
</dbReference>
<feature type="transmembrane region" description="Helical" evidence="1">
    <location>
        <begin position="34"/>
        <end position="54"/>
    </location>
</feature>
<gene>
    <name evidence="2" type="ORF">C8D89_101491</name>
</gene>
<protein>
    <recommendedName>
        <fullName evidence="4">Integral membrane protein</fullName>
    </recommendedName>
</protein>
<keyword evidence="1" id="KW-0812">Transmembrane</keyword>
<dbReference type="Proteomes" id="UP000245639">
    <property type="component" value="Unassembled WGS sequence"/>
</dbReference>